<dbReference type="SUPFAM" id="SSF56112">
    <property type="entry name" value="Protein kinase-like (PK-like)"/>
    <property type="match status" value="1"/>
</dbReference>
<dbReference type="PANTHER" id="PTHR44329:SF288">
    <property type="entry name" value="MITOGEN-ACTIVATED PROTEIN KINASE KINASE KINASE 20"/>
    <property type="match status" value="1"/>
</dbReference>
<evidence type="ECO:0000313" key="7">
    <source>
        <dbReference type="Proteomes" id="UP000265703"/>
    </source>
</evidence>
<dbReference type="InterPro" id="IPR051681">
    <property type="entry name" value="Ser/Thr_Kinases-Pseudokinases"/>
</dbReference>
<keyword evidence="4" id="KW-0067">ATP-binding</keyword>
<dbReference type="PANTHER" id="PTHR44329">
    <property type="entry name" value="SERINE/THREONINE-PROTEIN KINASE TNNI3K-RELATED"/>
    <property type="match status" value="1"/>
</dbReference>
<evidence type="ECO:0000256" key="3">
    <source>
        <dbReference type="ARBA" id="ARBA00022777"/>
    </source>
</evidence>
<keyword evidence="2" id="KW-0547">Nucleotide-binding</keyword>
<dbReference type="AlphaFoldDB" id="A0A397S0V0"/>
<dbReference type="InterPro" id="IPR001245">
    <property type="entry name" value="Ser-Thr/Tyr_kinase_cat_dom"/>
</dbReference>
<dbReference type="InterPro" id="IPR000719">
    <property type="entry name" value="Prot_kinase_dom"/>
</dbReference>
<protein>
    <submittedName>
        <fullName evidence="6">Kinase-like domain-containing protein</fullName>
    </submittedName>
</protein>
<dbReference type="Gene3D" id="1.10.510.10">
    <property type="entry name" value="Transferase(Phosphotransferase) domain 1"/>
    <property type="match status" value="1"/>
</dbReference>
<dbReference type="PROSITE" id="PS50011">
    <property type="entry name" value="PROTEIN_KINASE_DOM"/>
    <property type="match status" value="1"/>
</dbReference>
<keyword evidence="1" id="KW-0808">Transferase</keyword>
<sequence length="472" mass="55907">MVNIIDAFNKVCALTDYNFLDNITKRHEFRKKTILDDKYLTTNEKSEVIKLLNEDYDYNKVLYGEGEERFCENCEQECLATLYCEHCLRNYFKTKFSNWSSRNDAINNLIRLCQNKTLHPKMVVEWIPYDDLQNIEYLTKGGCSEIYLAEWTKGRYIEWDNKEQQLKRVGSHKVILKKLENIKSANRTWFDEAKSHLSISNKWIEIVQCHGITQNPLSGKYFLVMYQMDLDLKTYLNQNHNKLTWKERIKITVDIINALDSIHRENEIHRDLHSGNILYSKYLDLWFISDFGFCGPVDKPLKTIYGNLPYIAPEVIDKKEYNFASDIYSIAMLMWEISSGQSPFSNYKHDYHLAKEILSGMRPKIKSYIPLEYESLMEQCWNADPKKRPNINDLWIKVRKISTSYYQDDTEKQVTCNQESYNSHLQINYPISRSDTSNIYQFGNSTADLDYNKKSFIVLRRLQILIFITMVI</sequence>
<name>A0A397S0V0_9GLOM</name>
<reference evidence="6 7" key="1">
    <citation type="submission" date="2018-06" db="EMBL/GenBank/DDBJ databases">
        <title>Comparative genomics reveals the genomic features of Rhizophagus irregularis, R. cerebriforme, R. diaphanum and Gigaspora rosea, and their symbiotic lifestyle signature.</title>
        <authorList>
            <person name="Morin E."/>
            <person name="San Clemente H."/>
            <person name="Chen E.C.H."/>
            <person name="De La Providencia I."/>
            <person name="Hainaut M."/>
            <person name="Kuo A."/>
            <person name="Kohler A."/>
            <person name="Murat C."/>
            <person name="Tang N."/>
            <person name="Roy S."/>
            <person name="Loubradou J."/>
            <person name="Henrissat B."/>
            <person name="Grigoriev I.V."/>
            <person name="Corradi N."/>
            <person name="Roux C."/>
            <person name="Martin F.M."/>
        </authorList>
    </citation>
    <scope>NUCLEOTIDE SEQUENCE [LARGE SCALE GENOMIC DNA]</scope>
    <source>
        <strain evidence="6 7">DAOM 227022</strain>
    </source>
</reference>
<dbReference type="Proteomes" id="UP000265703">
    <property type="component" value="Unassembled WGS sequence"/>
</dbReference>
<dbReference type="Pfam" id="PF07714">
    <property type="entry name" value="PK_Tyr_Ser-Thr"/>
    <property type="match status" value="1"/>
</dbReference>
<organism evidence="6 7">
    <name type="scientific">Glomus cerebriforme</name>
    <dbReference type="NCBI Taxonomy" id="658196"/>
    <lineage>
        <taxon>Eukaryota</taxon>
        <taxon>Fungi</taxon>
        <taxon>Fungi incertae sedis</taxon>
        <taxon>Mucoromycota</taxon>
        <taxon>Glomeromycotina</taxon>
        <taxon>Glomeromycetes</taxon>
        <taxon>Glomerales</taxon>
        <taxon>Glomeraceae</taxon>
        <taxon>Glomus</taxon>
    </lineage>
</organism>
<evidence type="ECO:0000256" key="2">
    <source>
        <dbReference type="ARBA" id="ARBA00022741"/>
    </source>
</evidence>
<accession>A0A397S0V0</accession>
<dbReference type="GO" id="GO:0004674">
    <property type="term" value="F:protein serine/threonine kinase activity"/>
    <property type="evidence" value="ECO:0007669"/>
    <property type="project" value="TreeGrafter"/>
</dbReference>
<keyword evidence="3 6" id="KW-0418">Kinase</keyword>
<evidence type="ECO:0000259" key="5">
    <source>
        <dbReference type="PROSITE" id="PS50011"/>
    </source>
</evidence>
<evidence type="ECO:0000256" key="1">
    <source>
        <dbReference type="ARBA" id="ARBA00022679"/>
    </source>
</evidence>
<keyword evidence="7" id="KW-1185">Reference proteome</keyword>
<dbReference type="EMBL" id="QKYT01001047">
    <property type="protein sequence ID" value="RIA80100.1"/>
    <property type="molecule type" value="Genomic_DNA"/>
</dbReference>
<feature type="domain" description="Protein kinase" evidence="5">
    <location>
        <begin position="132"/>
        <end position="406"/>
    </location>
</feature>
<dbReference type="OrthoDB" id="346907at2759"/>
<evidence type="ECO:0000313" key="6">
    <source>
        <dbReference type="EMBL" id="RIA80100.1"/>
    </source>
</evidence>
<gene>
    <name evidence="6" type="ORF">C1645_810587</name>
</gene>
<proteinExistence type="predicted"/>
<dbReference type="InterPro" id="IPR011009">
    <property type="entry name" value="Kinase-like_dom_sf"/>
</dbReference>
<dbReference type="GO" id="GO:0005524">
    <property type="term" value="F:ATP binding"/>
    <property type="evidence" value="ECO:0007669"/>
    <property type="project" value="UniProtKB-KW"/>
</dbReference>
<comment type="caution">
    <text evidence="6">The sequence shown here is derived from an EMBL/GenBank/DDBJ whole genome shotgun (WGS) entry which is preliminary data.</text>
</comment>
<evidence type="ECO:0000256" key="4">
    <source>
        <dbReference type="ARBA" id="ARBA00022840"/>
    </source>
</evidence>